<feature type="domain" description="Cilia- and flagella-associated protein 69 ARM repeats" evidence="1">
    <location>
        <begin position="41"/>
        <end position="459"/>
    </location>
</feature>
<dbReference type="Pfam" id="PF21049">
    <property type="entry name" value="CFA69_ARM_rpt"/>
    <property type="match status" value="2"/>
</dbReference>
<organism evidence="2 3">
    <name type="scientific">Vespula pensylvanica</name>
    <name type="common">Western yellow jacket</name>
    <name type="synonym">Wasp</name>
    <dbReference type="NCBI Taxonomy" id="30213"/>
    <lineage>
        <taxon>Eukaryota</taxon>
        <taxon>Metazoa</taxon>
        <taxon>Ecdysozoa</taxon>
        <taxon>Arthropoda</taxon>
        <taxon>Hexapoda</taxon>
        <taxon>Insecta</taxon>
        <taxon>Pterygota</taxon>
        <taxon>Neoptera</taxon>
        <taxon>Endopterygota</taxon>
        <taxon>Hymenoptera</taxon>
        <taxon>Apocrita</taxon>
        <taxon>Aculeata</taxon>
        <taxon>Vespoidea</taxon>
        <taxon>Vespidae</taxon>
        <taxon>Vespinae</taxon>
        <taxon>Vespula</taxon>
    </lineage>
</organism>
<gene>
    <name evidence="2" type="ORF">H0235_016048</name>
</gene>
<evidence type="ECO:0000313" key="2">
    <source>
        <dbReference type="EMBL" id="KAF7398040.1"/>
    </source>
</evidence>
<feature type="domain" description="Cilia- and flagella-associated protein 69 ARM repeats" evidence="1">
    <location>
        <begin position="471"/>
        <end position="746"/>
    </location>
</feature>
<accession>A0A834N5Y9</accession>
<protein>
    <recommendedName>
        <fullName evidence="1">Cilia- and flagella-associated protein 69 ARM repeats domain-containing protein</fullName>
    </recommendedName>
</protein>
<evidence type="ECO:0000259" key="1">
    <source>
        <dbReference type="Pfam" id="PF21049"/>
    </source>
</evidence>
<dbReference type="GO" id="GO:0097730">
    <property type="term" value="C:non-motile cilium"/>
    <property type="evidence" value="ECO:0007669"/>
    <property type="project" value="TreeGrafter"/>
</dbReference>
<sequence length="932" mass="107961">MERKKYQDEKQQVSFEKMIKCSCPNSTRFAKEKCREIDVDYVVHKLHELISNPVTKDDVSRISRLLYDYQEQLCDRAYMVKHLPMVIKIIEFLKTNAKHVEDYRLHLDQMLEFSKRPPLLEKFSQNITCSDIMEQYFTFFGYLLILRSKQELLKVHEALRSLLIRTVPADPSAVKSEICRAAMEKSNLCFTVIGILNTSSTEEYPMMLELIFLLSSISYVCCHKMLEAGILDTLLIRMDLVYATQVFCKPPPNELVKGDEYSDDTMSLIMNILWTLMRSILPSKKVPVSFKDFGTPMLCAMWGIRYAFKKQIYKGQNCTFNAKLRNEMALLVLLILQLFPPYIIVSSGICNDVLSLLNDCLSGTIHIWSKKIKFLPSKENLVFLKTLLLIVSDLAKFKASIHIMIELNILSPILGFIDLNSQSVWSPPQFWHLFEHAIFTLIVLAPKLPREFIKYDGTENQIFRWTIPDRVITTLRNILTPFLDIIDCILHNDKLTIEHQRILTILFISADEIIRGKADLQLLYGYYNIRITQQLLNKYLHHRKDDDMDQRLLLAIGSYIWGSIVPCAIYLKEFVNESMIYAIIDVIDIASSPVRCLFLGLLTDICENIFCGHYLCTWRGVDKNKGFISLLAMIWREEEREIGVKKRLDGSIADTELPQMGLKQWLGTYHNKLSHEVSPAMIDLIGSSRSKIYALRQIIERYGEQYQMAKDHYKILINDLSIEDSITMSTANLYFQLKIGQTWIEIIKYLAQLGVTPLGMDGQLMFLMSQRYHSWGLFIQERQNKLNAAAKNSEEIKEKDEYARIRDSLLAPTFDALDEIEYIRRTTDRFYMLRKKTIQNQQVNTCLSFPSIADIIQCHRTFQDNVNVTAVFNQHLHLIGKVTVDPDTDLTLPSPISPEDLSLWMNSSFYDLSFSEDLSCVENLSFENSAVE</sequence>
<dbReference type="InterPro" id="IPR048732">
    <property type="entry name" value="CFA69"/>
</dbReference>
<proteinExistence type="predicted"/>
<comment type="caution">
    <text evidence="2">The sequence shown here is derived from an EMBL/GenBank/DDBJ whole genome shotgun (WGS) entry which is preliminary data.</text>
</comment>
<dbReference type="GO" id="GO:0097225">
    <property type="term" value="C:sperm midpiece"/>
    <property type="evidence" value="ECO:0007669"/>
    <property type="project" value="TreeGrafter"/>
</dbReference>
<keyword evidence="3" id="KW-1185">Reference proteome</keyword>
<name>A0A834N5Y9_VESPE</name>
<evidence type="ECO:0000313" key="3">
    <source>
        <dbReference type="Proteomes" id="UP000600918"/>
    </source>
</evidence>
<dbReference type="GO" id="GO:1902093">
    <property type="term" value="P:positive regulation of flagellated sperm motility"/>
    <property type="evidence" value="ECO:0007669"/>
    <property type="project" value="TreeGrafter"/>
</dbReference>
<dbReference type="AlphaFoldDB" id="A0A834N5Y9"/>
<dbReference type="Proteomes" id="UP000600918">
    <property type="component" value="Unassembled WGS sequence"/>
</dbReference>
<dbReference type="PANTHER" id="PTHR14716">
    <property type="entry name" value="CILIA- AND FLAGELLA-ASSOCIATED PROTEIN 69"/>
    <property type="match status" value="1"/>
</dbReference>
<reference evidence="2" key="1">
    <citation type="journal article" date="2020" name="G3 (Bethesda)">
        <title>High-Quality Assemblies for Three Invasive Social Wasps from the &lt;i&gt;Vespula&lt;/i&gt; Genus.</title>
        <authorList>
            <person name="Harrop T.W.R."/>
            <person name="Guhlin J."/>
            <person name="McLaughlin G.M."/>
            <person name="Permina E."/>
            <person name="Stockwell P."/>
            <person name="Gilligan J."/>
            <person name="Le Lec M.F."/>
            <person name="Gruber M.A.M."/>
            <person name="Quinn O."/>
            <person name="Lovegrove M."/>
            <person name="Duncan E.J."/>
            <person name="Remnant E.J."/>
            <person name="Van Eeckhoven J."/>
            <person name="Graham B."/>
            <person name="Knapp R.A."/>
            <person name="Langford K.W."/>
            <person name="Kronenberg Z."/>
            <person name="Press M.O."/>
            <person name="Eacker S.M."/>
            <person name="Wilson-Rankin E.E."/>
            <person name="Purcell J."/>
            <person name="Lester P.J."/>
            <person name="Dearden P.K."/>
        </authorList>
    </citation>
    <scope>NUCLEOTIDE SEQUENCE</scope>
    <source>
        <strain evidence="2">Volc-1</strain>
    </source>
</reference>
<dbReference type="EMBL" id="JACSDY010000019">
    <property type="protein sequence ID" value="KAF7398040.1"/>
    <property type="molecule type" value="Genomic_DNA"/>
</dbReference>
<dbReference type="InterPro" id="IPR048733">
    <property type="entry name" value="CFA69_ARM_dom"/>
</dbReference>
<dbReference type="PANTHER" id="PTHR14716:SF0">
    <property type="entry name" value="CILIA- AND FLAGELLA-ASSOCIATED PROTEIN 69"/>
    <property type="match status" value="1"/>
</dbReference>